<feature type="domain" description="Knr4/Smi1-like" evidence="1">
    <location>
        <begin position="5"/>
        <end position="100"/>
    </location>
</feature>
<evidence type="ECO:0000313" key="2">
    <source>
        <dbReference type="EMBL" id="GHC49171.1"/>
    </source>
</evidence>
<comment type="caution">
    <text evidence="2">The sequence shown here is derived from an EMBL/GenBank/DDBJ whole genome shotgun (WGS) entry which is preliminary data.</text>
</comment>
<sequence length="133" mass="14948">MLTAEFGFIPKDYLRFLEVTDGADLVQCVFYCVGESEFLHFNNGEVYKEEYPKSEWYVFGHNAGGDPLLLSIDGTVHVGFGKSVKGESRQIADSFSEFLSLVVFGQNFGMLYGESADLAEDAWFAFLNKQGWI</sequence>
<dbReference type="InterPro" id="IPR037883">
    <property type="entry name" value="Knr4/Smi1-like_sf"/>
</dbReference>
<evidence type="ECO:0000313" key="3">
    <source>
        <dbReference type="Proteomes" id="UP000644507"/>
    </source>
</evidence>
<dbReference type="Gene3D" id="3.40.1580.10">
    <property type="entry name" value="SMI1/KNR4-like"/>
    <property type="match status" value="1"/>
</dbReference>
<organism evidence="2 3">
    <name type="scientific">Roseibacillus persicicus</name>
    <dbReference type="NCBI Taxonomy" id="454148"/>
    <lineage>
        <taxon>Bacteria</taxon>
        <taxon>Pseudomonadati</taxon>
        <taxon>Verrucomicrobiota</taxon>
        <taxon>Verrucomicrobiia</taxon>
        <taxon>Verrucomicrobiales</taxon>
        <taxon>Verrucomicrobiaceae</taxon>
        <taxon>Roseibacillus</taxon>
    </lineage>
</organism>
<dbReference type="AlphaFoldDB" id="A0A918WIE8"/>
<evidence type="ECO:0000259" key="1">
    <source>
        <dbReference type="Pfam" id="PF09346"/>
    </source>
</evidence>
<accession>A0A918WIE8</accession>
<reference evidence="2" key="1">
    <citation type="journal article" date="2014" name="Int. J. Syst. Evol. Microbiol.">
        <title>Complete genome sequence of Corynebacterium casei LMG S-19264T (=DSM 44701T), isolated from a smear-ripened cheese.</title>
        <authorList>
            <consortium name="US DOE Joint Genome Institute (JGI-PGF)"/>
            <person name="Walter F."/>
            <person name="Albersmeier A."/>
            <person name="Kalinowski J."/>
            <person name="Ruckert C."/>
        </authorList>
    </citation>
    <scope>NUCLEOTIDE SEQUENCE</scope>
    <source>
        <strain evidence="2">KCTC 12988</strain>
    </source>
</reference>
<dbReference type="EMBL" id="BMXI01000005">
    <property type="protein sequence ID" value="GHC49171.1"/>
    <property type="molecule type" value="Genomic_DNA"/>
</dbReference>
<dbReference type="InterPro" id="IPR018958">
    <property type="entry name" value="Knr4/Smi1-like_dom"/>
</dbReference>
<protein>
    <recommendedName>
        <fullName evidence="1">Knr4/Smi1-like domain-containing protein</fullName>
    </recommendedName>
</protein>
<proteinExistence type="predicted"/>
<keyword evidence="3" id="KW-1185">Reference proteome</keyword>
<reference evidence="2" key="2">
    <citation type="submission" date="2020-09" db="EMBL/GenBank/DDBJ databases">
        <authorList>
            <person name="Sun Q."/>
            <person name="Kim S."/>
        </authorList>
    </citation>
    <scope>NUCLEOTIDE SEQUENCE</scope>
    <source>
        <strain evidence="2">KCTC 12988</strain>
    </source>
</reference>
<dbReference type="Proteomes" id="UP000644507">
    <property type="component" value="Unassembled WGS sequence"/>
</dbReference>
<dbReference type="SUPFAM" id="SSF160631">
    <property type="entry name" value="SMI1/KNR4-like"/>
    <property type="match status" value="1"/>
</dbReference>
<gene>
    <name evidence="2" type="ORF">GCM10007100_13830</name>
</gene>
<name>A0A918WIE8_9BACT</name>
<dbReference type="Pfam" id="PF09346">
    <property type="entry name" value="SMI1_KNR4"/>
    <property type="match status" value="1"/>
</dbReference>